<evidence type="ECO:0000259" key="7">
    <source>
        <dbReference type="PROSITE" id="PS51194"/>
    </source>
</evidence>
<feature type="compositionally biased region" description="Low complexity" evidence="5">
    <location>
        <begin position="818"/>
        <end position="832"/>
    </location>
</feature>
<dbReference type="RefSeq" id="WP_207352485.1">
    <property type="nucleotide sequence ID" value="NZ_JAFMPY010000027.1"/>
</dbReference>
<sequence>MSRDPLPDLPAEALGLPVVEALPALAAALGRKRSAVLVAPPGAGKTTLVPIHLLRSGMAGKILLVEPRRLTARAAARRMAALLCEEVGATVGWRMRLDTKVSARTRIEVVTEGVFTRQILDDPGLSGIGAVIFDEFHERSLDADFGLALAIDVATVLRDDLKLVVMSATLDGARVAALLGDAEVIESAGRAFPVRIEYRDRPGTVALEDAVAATVRDVLAAEKGSVLVFLPGQKEIARVAERLAGVLPDDATLAPLYGALDAAEQDRAVRPAPGGARKVVLATDIAETSLTIEGVRIVVDAGLKRRPAFEPATGLTRLETVRVSRASADQRAGRAGRTEPGLAIRLWRAEQTAGLEAFDRPEILATDLSGLMLDCAAWGVADPSQLALLDEPPAAAVAEAVALLGDLGALDGAGRLTQAGEAMRRLPLPPRLAHMVATADPADRLSAADLAVLLTERGLGSNDVDLDERLRRLRGGRDPRSKDAMALARRIAATGGKSTEARPAETGGWATAGSTGLLVALAFPDRVAFAQGAPGHFTLANGRGGSLDPAHPLARARALAVAEIQGPAAGGRIVAAAELDPEAVDRLLAARGAVEEAVVFVDAARAVRAFRATRFGKAVVSRVPIPVPNDARTELALADGIRRLGLARLDFGKENERLLARIRFVAGACGPPWPDCSERALAEGVRDWLLPYVPGAAAFDQITPERLRAALEGLVPGEFRGRLDELAPSHFDAPSGSRVPIRYESDQPVLSIRVQELFGLRHHPAVAGGRLPLTLELLSPAHRPIQITRDLPGFWNGSWADVRSDLRGRYPKHEWPEEPAAATATARAKPRR</sequence>
<dbReference type="PANTHER" id="PTHR43519:SF1">
    <property type="entry name" value="ATP-DEPENDENT RNA HELICASE HRPB"/>
    <property type="match status" value="1"/>
</dbReference>
<dbReference type="PROSITE" id="PS51194">
    <property type="entry name" value="HELICASE_CTER"/>
    <property type="match status" value="1"/>
</dbReference>
<dbReference type="InterPro" id="IPR011545">
    <property type="entry name" value="DEAD/DEAH_box_helicase_dom"/>
</dbReference>
<evidence type="ECO:0000256" key="5">
    <source>
        <dbReference type="SAM" id="MobiDB-lite"/>
    </source>
</evidence>
<dbReference type="SUPFAM" id="SSF52540">
    <property type="entry name" value="P-loop containing nucleoside triphosphate hydrolases"/>
    <property type="match status" value="1"/>
</dbReference>
<feature type="region of interest" description="Disordered" evidence="5">
    <location>
        <begin position="810"/>
        <end position="832"/>
    </location>
</feature>
<dbReference type="SMART" id="SM00490">
    <property type="entry name" value="HELICc"/>
    <property type="match status" value="1"/>
</dbReference>
<accession>A0ABS3J861</accession>
<keyword evidence="2" id="KW-0378">Hydrolase</keyword>
<feature type="domain" description="Helicase C-terminal" evidence="7">
    <location>
        <begin position="206"/>
        <end position="379"/>
    </location>
</feature>
<organism evidence="8 9">
    <name type="scientific">Jiella sonneratiae</name>
    <dbReference type="NCBI Taxonomy" id="2816856"/>
    <lineage>
        <taxon>Bacteria</taxon>
        <taxon>Pseudomonadati</taxon>
        <taxon>Pseudomonadota</taxon>
        <taxon>Alphaproteobacteria</taxon>
        <taxon>Hyphomicrobiales</taxon>
        <taxon>Aurantimonadaceae</taxon>
        <taxon>Jiella</taxon>
    </lineage>
</organism>
<dbReference type="Pfam" id="PF00270">
    <property type="entry name" value="DEAD"/>
    <property type="match status" value="1"/>
</dbReference>
<dbReference type="Pfam" id="PF04408">
    <property type="entry name" value="WHD_HA2"/>
    <property type="match status" value="1"/>
</dbReference>
<gene>
    <name evidence="8" type="primary">hrpB</name>
    <name evidence="8" type="ORF">J1C47_19570</name>
</gene>
<evidence type="ECO:0000313" key="8">
    <source>
        <dbReference type="EMBL" id="MBO0905850.1"/>
    </source>
</evidence>
<evidence type="ECO:0000256" key="2">
    <source>
        <dbReference type="ARBA" id="ARBA00022801"/>
    </source>
</evidence>
<dbReference type="CDD" id="cd18791">
    <property type="entry name" value="SF2_C_RHA"/>
    <property type="match status" value="1"/>
</dbReference>
<dbReference type="InterPro" id="IPR014001">
    <property type="entry name" value="Helicase_ATP-bd"/>
</dbReference>
<evidence type="ECO:0000256" key="1">
    <source>
        <dbReference type="ARBA" id="ARBA00022741"/>
    </source>
</evidence>
<evidence type="ECO:0000259" key="6">
    <source>
        <dbReference type="PROSITE" id="PS51192"/>
    </source>
</evidence>
<dbReference type="Pfam" id="PF00271">
    <property type="entry name" value="Helicase_C"/>
    <property type="match status" value="1"/>
</dbReference>
<evidence type="ECO:0000313" key="9">
    <source>
        <dbReference type="Proteomes" id="UP000664288"/>
    </source>
</evidence>
<dbReference type="EMBL" id="JAFMPY010000027">
    <property type="protein sequence ID" value="MBO0905850.1"/>
    <property type="molecule type" value="Genomic_DNA"/>
</dbReference>
<feature type="domain" description="Helicase ATP-binding" evidence="6">
    <location>
        <begin position="26"/>
        <end position="188"/>
    </location>
</feature>
<dbReference type="PIRSF" id="PIRSF005496">
    <property type="entry name" value="ATP_hel_hrpB"/>
    <property type="match status" value="1"/>
</dbReference>
<comment type="caution">
    <text evidence="8">The sequence shown here is derived from an EMBL/GenBank/DDBJ whole genome shotgun (WGS) entry which is preliminary data.</text>
</comment>
<name>A0ABS3J861_9HYPH</name>
<dbReference type="SMART" id="SM00847">
    <property type="entry name" value="HA2"/>
    <property type="match status" value="1"/>
</dbReference>
<dbReference type="InterPro" id="IPR048333">
    <property type="entry name" value="HA2_WH"/>
</dbReference>
<dbReference type="Pfam" id="PF08482">
    <property type="entry name" value="HrpB_C"/>
    <property type="match status" value="1"/>
</dbReference>
<dbReference type="Proteomes" id="UP000664288">
    <property type="component" value="Unassembled WGS sequence"/>
</dbReference>
<evidence type="ECO:0000256" key="4">
    <source>
        <dbReference type="ARBA" id="ARBA00022840"/>
    </source>
</evidence>
<keyword evidence="3 8" id="KW-0347">Helicase</keyword>
<dbReference type="SMART" id="SM00487">
    <property type="entry name" value="DEXDc"/>
    <property type="match status" value="1"/>
</dbReference>
<dbReference type="Gene3D" id="1.20.120.1080">
    <property type="match status" value="1"/>
</dbReference>
<proteinExistence type="predicted"/>
<dbReference type="PROSITE" id="PS51192">
    <property type="entry name" value="HELICASE_ATP_BIND_1"/>
    <property type="match status" value="1"/>
</dbReference>
<reference evidence="8 9" key="1">
    <citation type="submission" date="2021-03" db="EMBL/GenBank/DDBJ databases">
        <title>Whole genome sequence of Jiella sp. MQZ13P-4.</title>
        <authorList>
            <person name="Tuo L."/>
        </authorList>
    </citation>
    <scope>NUCLEOTIDE SEQUENCE [LARGE SCALE GENOMIC DNA]</scope>
    <source>
        <strain evidence="8 9">MQZ13P-4</strain>
    </source>
</reference>
<dbReference type="InterPro" id="IPR007502">
    <property type="entry name" value="Helicase-assoc_dom"/>
</dbReference>
<keyword evidence="4" id="KW-0067">ATP-binding</keyword>
<dbReference type="InterPro" id="IPR001650">
    <property type="entry name" value="Helicase_C-like"/>
</dbReference>
<protein>
    <submittedName>
        <fullName evidence="8">ATP-dependent helicase HrpB</fullName>
    </submittedName>
</protein>
<dbReference type="Gene3D" id="3.40.50.300">
    <property type="entry name" value="P-loop containing nucleotide triphosphate hydrolases"/>
    <property type="match status" value="2"/>
</dbReference>
<dbReference type="NCBIfam" id="TIGR01970">
    <property type="entry name" value="DEAH_box_HrpB"/>
    <property type="match status" value="1"/>
</dbReference>
<dbReference type="GO" id="GO:0004386">
    <property type="term" value="F:helicase activity"/>
    <property type="evidence" value="ECO:0007669"/>
    <property type="project" value="UniProtKB-KW"/>
</dbReference>
<keyword evidence="9" id="KW-1185">Reference proteome</keyword>
<dbReference type="PANTHER" id="PTHR43519">
    <property type="entry name" value="ATP-DEPENDENT RNA HELICASE HRPB"/>
    <property type="match status" value="1"/>
</dbReference>
<dbReference type="InterPro" id="IPR013689">
    <property type="entry name" value="RNA_helicase_ATP-dep_HrpB_C"/>
</dbReference>
<dbReference type="InterPro" id="IPR010225">
    <property type="entry name" value="HrpB"/>
</dbReference>
<dbReference type="InterPro" id="IPR027417">
    <property type="entry name" value="P-loop_NTPase"/>
</dbReference>
<keyword evidence="1" id="KW-0547">Nucleotide-binding</keyword>
<evidence type="ECO:0000256" key="3">
    <source>
        <dbReference type="ARBA" id="ARBA00022806"/>
    </source>
</evidence>